<dbReference type="GO" id="GO:0034657">
    <property type="term" value="C:GID complex"/>
    <property type="evidence" value="ECO:0007669"/>
    <property type="project" value="TreeGrafter"/>
</dbReference>
<dbReference type="PANTHER" id="PTHR22838:SF0">
    <property type="entry name" value="WD REPEAT-CONTAINING PROTEIN 26"/>
    <property type="match status" value="1"/>
</dbReference>
<organism evidence="10">
    <name type="scientific">Amphimedon queenslandica</name>
    <name type="common">Sponge</name>
    <dbReference type="NCBI Taxonomy" id="400682"/>
    <lineage>
        <taxon>Eukaryota</taxon>
        <taxon>Metazoa</taxon>
        <taxon>Porifera</taxon>
        <taxon>Demospongiae</taxon>
        <taxon>Heteroscleromorpha</taxon>
        <taxon>Haplosclerida</taxon>
        <taxon>Niphatidae</taxon>
        <taxon>Amphimedon</taxon>
    </lineage>
</organism>
<dbReference type="InterPro" id="IPR001680">
    <property type="entry name" value="WD40_rpt"/>
</dbReference>
<dbReference type="EnsemblMetazoa" id="Aqu2.1.40831_001">
    <property type="protein sequence ID" value="Aqu2.1.40831_001"/>
    <property type="gene ID" value="Aqu2.1.40831"/>
</dbReference>
<dbReference type="EnsemblMetazoa" id="XM_020008724.1">
    <property type="protein sequence ID" value="XP_019864283.1"/>
    <property type="gene ID" value="LOC100635932"/>
</dbReference>
<comment type="subcellular location">
    <subcellularLocation>
        <location evidence="2">Cytoplasm</location>
    </subcellularLocation>
    <subcellularLocation>
        <location evidence="1">Mitochondrion</location>
    </subcellularLocation>
</comment>
<feature type="compositionally biased region" description="Basic and acidic residues" evidence="8">
    <location>
        <begin position="611"/>
        <end position="624"/>
    </location>
</feature>
<dbReference type="GO" id="GO:0005739">
    <property type="term" value="C:mitochondrion"/>
    <property type="evidence" value="ECO:0007669"/>
    <property type="project" value="UniProtKB-SubCell"/>
</dbReference>
<reference evidence="10" key="2">
    <citation type="submission" date="2017-05" db="UniProtKB">
        <authorList>
            <consortium name="EnsemblMetazoa"/>
        </authorList>
    </citation>
    <scope>IDENTIFICATION</scope>
</reference>
<evidence type="ECO:0000256" key="5">
    <source>
        <dbReference type="ARBA" id="ARBA00022737"/>
    </source>
</evidence>
<feature type="repeat" description="WD" evidence="7">
    <location>
        <begin position="262"/>
        <end position="303"/>
    </location>
</feature>
<feature type="compositionally biased region" description="Low complexity" evidence="8">
    <location>
        <begin position="666"/>
        <end position="683"/>
    </location>
</feature>
<dbReference type="InterPro" id="IPR006594">
    <property type="entry name" value="LisH"/>
</dbReference>
<dbReference type="Pfam" id="PF00400">
    <property type="entry name" value="WD40"/>
    <property type="match status" value="4"/>
</dbReference>
<keyword evidence="11" id="KW-1185">Reference proteome</keyword>
<dbReference type="AlphaFoldDB" id="A0A1X7VKD2"/>
<evidence type="ECO:0000256" key="4">
    <source>
        <dbReference type="ARBA" id="ARBA00022574"/>
    </source>
</evidence>
<evidence type="ECO:0000256" key="2">
    <source>
        <dbReference type="ARBA" id="ARBA00004496"/>
    </source>
</evidence>
<evidence type="ECO:0000256" key="1">
    <source>
        <dbReference type="ARBA" id="ARBA00004173"/>
    </source>
</evidence>
<feature type="repeat" description="WD" evidence="7">
    <location>
        <begin position="519"/>
        <end position="561"/>
    </location>
</feature>
<feature type="compositionally biased region" description="Acidic residues" evidence="8">
    <location>
        <begin position="586"/>
        <end position="610"/>
    </location>
</feature>
<evidence type="ECO:0000256" key="7">
    <source>
        <dbReference type="PROSITE-ProRule" id="PRU00221"/>
    </source>
</evidence>
<sequence>MTEHRPHCIHSNGVSNGYESNGIVNGSDEDTPPALKGSAHKWCHKKVTRMESDVINLIGQHLRENGFNKTLDCLIEESGCELEHPLAGTFRKNVLNGEWPQAMSTLDQLAPLLNNDRNIQKMKLLIKEEEYLELLESGERLLALQCLRHDLTNLPLYHPEKKIQNLSQYVMCHSKEELLRVANWPGVKGGARERLMDQLQDFLPAAVMLPSRRLSYLLRQSLQLQVQQCPFHYEDNDLSTYSLLTDHICSRTHFPSEAVHTLKEHSDEIWFLQFSHDGTRLASGCKDGQIFIWAIEPSERPKKSHSIKAQPSGVTVLQWSPDDSLLLCCGAEDCTEVIVYDTSNWTEKCRVSNSTEDSLTCCAWHHSGRKFYVGGLRGQFYECSAEDGSITSSWEGVRLHAIATHPYNETVYGADSHMRVRQYNFEDKTHSTLIKEDHPIMSLSLSKDARYALLNVASQGVHLWDLNDQCLVRRYQGVTQGFYTIHSCFGINDSFVASGSEDHHVYIWNQRKEAPVIVLKTHSKTVNCISWNPVHPFMIASASDDCSIILWGTEDEMKKQREVQNILHQESNASSVHVNGVSSIERDEESYEEEEEEEEEEEDEDEDEEGMDMREPESSSHDDSIDSNDQLEAAVSLSVLSVGISAVRERSNRALQQRHQMEAVQSSVSSSITSTSSSLTATTSGGGGGSGSILVIMSPSPAQPPSPPPRSSGSSSSMHNLRESVRLSSSSGRLLSSGDLVPIQGSGGGRQLVEEEEEEGHQSGTDQPVEVSFDLDSSTESAGSRVETGRGEPSVQTQEVTSSTVSVITSGPAASRTSDGSSPQLEGGGEHGEVVVTSSSSNGSNSAPTTEARQEETETNNDRTGGSSSISTPT</sequence>
<dbReference type="GO" id="GO:0043161">
    <property type="term" value="P:proteasome-mediated ubiquitin-dependent protein catabolic process"/>
    <property type="evidence" value="ECO:0007669"/>
    <property type="project" value="TreeGrafter"/>
</dbReference>
<dbReference type="PROSITE" id="PS50082">
    <property type="entry name" value="WD_REPEATS_2"/>
    <property type="match status" value="2"/>
</dbReference>
<feature type="compositionally biased region" description="Low complexity" evidence="8">
    <location>
        <begin position="794"/>
        <end position="810"/>
    </location>
</feature>
<keyword evidence="4 7" id="KW-0853">WD repeat</keyword>
<evidence type="ECO:0000256" key="3">
    <source>
        <dbReference type="ARBA" id="ARBA00022490"/>
    </source>
</evidence>
<dbReference type="PROSITE" id="PS50897">
    <property type="entry name" value="CTLH"/>
    <property type="match status" value="1"/>
</dbReference>
<keyword evidence="3" id="KW-0963">Cytoplasm</keyword>
<dbReference type="STRING" id="400682.A0A1X7VKD2"/>
<evidence type="ECO:0000313" key="11">
    <source>
        <dbReference type="Proteomes" id="UP000007879"/>
    </source>
</evidence>
<dbReference type="SMART" id="SM00667">
    <property type="entry name" value="LisH"/>
    <property type="match status" value="1"/>
</dbReference>
<feature type="compositionally biased region" description="Pro residues" evidence="8">
    <location>
        <begin position="701"/>
        <end position="710"/>
    </location>
</feature>
<feature type="compositionally biased region" description="Polar residues" evidence="8">
    <location>
        <begin position="815"/>
        <end position="824"/>
    </location>
</feature>
<feature type="compositionally biased region" description="Low complexity" evidence="8">
    <location>
        <begin position="834"/>
        <end position="846"/>
    </location>
</feature>
<dbReference type="FunFam" id="2.130.10.10:FF:000087">
    <property type="entry name" value="WD repeat-containing protein 26 homolog"/>
    <property type="match status" value="1"/>
</dbReference>
<dbReference type="InterPro" id="IPR015943">
    <property type="entry name" value="WD40/YVTN_repeat-like_dom_sf"/>
</dbReference>
<dbReference type="Proteomes" id="UP000007879">
    <property type="component" value="Unassembled WGS sequence"/>
</dbReference>
<feature type="region of interest" description="Disordered" evidence="8">
    <location>
        <begin position="567"/>
        <end position="626"/>
    </location>
</feature>
<dbReference type="OrthoDB" id="972532at2759"/>
<dbReference type="Gene3D" id="2.130.10.10">
    <property type="entry name" value="YVTN repeat-like/Quinoprotein amine dehydrogenase"/>
    <property type="match status" value="2"/>
</dbReference>
<feature type="compositionally biased region" description="Polar residues" evidence="8">
    <location>
        <begin position="567"/>
        <end position="582"/>
    </location>
</feature>
<keyword evidence="5" id="KW-0677">Repeat</keyword>
<dbReference type="Pfam" id="PF17814">
    <property type="entry name" value="LisH_TPL"/>
    <property type="match status" value="1"/>
</dbReference>
<dbReference type="InterPro" id="IPR006595">
    <property type="entry name" value="CTLH_C"/>
</dbReference>
<protein>
    <recommendedName>
        <fullName evidence="9">CTLH domain-containing protein</fullName>
    </recommendedName>
</protein>
<evidence type="ECO:0000313" key="10">
    <source>
        <dbReference type="EnsemblMetazoa" id="Aqu2.1.40831_001"/>
    </source>
</evidence>
<dbReference type="PROSITE" id="PS50294">
    <property type="entry name" value="WD_REPEATS_REGION"/>
    <property type="match status" value="2"/>
</dbReference>
<feature type="domain" description="CTLH" evidence="9">
    <location>
        <begin position="83"/>
        <end position="142"/>
    </location>
</feature>
<gene>
    <name evidence="10" type="primary">100635932</name>
</gene>
<keyword evidence="6" id="KW-0496">Mitochondrion</keyword>
<evidence type="ECO:0000256" key="6">
    <source>
        <dbReference type="ARBA" id="ARBA00023128"/>
    </source>
</evidence>
<name>A0A1X7VKD2_AMPQE</name>
<accession>A0A1X7VKD2</accession>
<dbReference type="SUPFAM" id="SSF50978">
    <property type="entry name" value="WD40 repeat-like"/>
    <property type="match status" value="1"/>
</dbReference>
<dbReference type="PROSITE" id="PS50896">
    <property type="entry name" value="LISH"/>
    <property type="match status" value="1"/>
</dbReference>
<dbReference type="InterPro" id="IPR036322">
    <property type="entry name" value="WD40_repeat_dom_sf"/>
</dbReference>
<dbReference type="InParanoid" id="A0A1X7VKD2"/>
<dbReference type="eggNOG" id="KOG0293">
    <property type="taxonomic scope" value="Eukaryota"/>
</dbReference>
<feature type="compositionally biased region" description="Low complexity" evidence="8">
    <location>
        <begin position="726"/>
        <end position="741"/>
    </location>
</feature>
<reference evidence="11" key="1">
    <citation type="journal article" date="2010" name="Nature">
        <title>The Amphimedon queenslandica genome and the evolution of animal complexity.</title>
        <authorList>
            <person name="Srivastava M."/>
            <person name="Simakov O."/>
            <person name="Chapman J."/>
            <person name="Fahey B."/>
            <person name="Gauthier M.E."/>
            <person name="Mitros T."/>
            <person name="Richards G.S."/>
            <person name="Conaco C."/>
            <person name="Dacre M."/>
            <person name="Hellsten U."/>
            <person name="Larroux C."/>
            <person name="Putnam N.H."/>
            <person name="Stanke M."/>
            <person name="Adamska M."/>
            <person name="Darling A."/>
            <person name="Degnan S.M."/>
            <person name="Oakley T.H."/>
            <person name="Plachetzki D.C."/>
            <person name="Zhai Y."/>
            <person name="Adamski M."/>
            <person name="Calcino A."/>
            <person name="Cummins S.F."/>
            <person name="Goodstein D.M."/>
            <person name="Harris C."/>
            <person name="Jackson D.J."/>
            <person name="Leys S.P."/>
            <person name="Shu S."/>
            <person name="Woodcroft B.J."/>
            <person name="Vervoort M."/>
            <person name="Kosik K.S."/>
            <person name="Manning G."/>
            <person name="Degnan B.M."/>
            <person name="Rokhsar D.S."/>
        </authorList>
    </citation>
    <scope>NUCLEOTIDE SEQUENCE [LARGE SCALE GENOMIC DNA]</scope>
</reference>
<feature type="region of interest" description="Disordered" evidence="8">
    <location>
        <begin position="653"/>
        <end position="874"/>
    </location>
</feature>
<evidence type="ECO:0000256" key="8">
    <source>
        <dbReference type="SAM" id="MobiDB-lite"/>
    </source>
</evidence>
<dbReference type="PANTHER" id="PTHR22838">
    <property type="entry name" value="WD REPEAT PROTEIN 26-RELATED"/>
    <property type="match status" value="1"/>
</dbReference>
<feature type="compositionally biased region" description="Polar residues" evidence="8">
    <location>
        <begin position="862"/>
        <end position="874"/>
    </location>
</feature>
<dbReference type="SMART" id="SM00320">
    <property type="entry name" value="WD40"/>
    <property type="match status" value="6"/>
</dbReference>
<evidence type="ECO:0000259" key="9">
    <source>
        <dbReference type="PROSITE" id="PS50897"/>
    </source>
</evidence>
<dbReference type="InterPro" id="IPR051350">
    <property type="entry name" value="WD_repeat-ST_regulator"/>
</dbReference>
<dbReference type="InterPro" id="IPR054532">
    <property type="entry name" value="TPL_SMU1_LisH-like"/>
</dbReference>
<proteinExistence type="predicted"/>